<dbReference type="EMBL" id="CP111022">
    <property type="protein sequence ID" value="WAR19086.1"/>
    <property type="molecule type" value="Genomic_DNA"/>
</dbReference>
<evidence type="ECO:0000313" key="6">
    <source>
        <dbReference type="Proteomes" id="UP001164746"/>
    </source>
</evidence>
<dbReference type="PANTHER" id="PTHR13802">
    <property type="entry name" value="MUCIN 4-RELATED"/>
    <property type="match status" value="1"/>
</dbReference>
<keyword evidence="6" id="KW-1185">Reference proteome</keyword>
<dbReference type="PANTHER" id="PTHR13802:SF52">
    <property type="entry name" value="MUCIN-4"/>
    <property type="match status" value="1"/>
</dbReference>
<dbReference type="InterPro" id="IPR003886">
    <property type="entry name" value="NIDO_dom"/>
</dbReference>
<dbReference type="Pfam" id="PF06119">
    <property type="entry name" value="NIDO"/>
    <property type="match status" value="1"/>
</dbReference>
<feature type="domain" description="NIDO" evidence="4">
    <location>
        <begin position="97"/>
        <end position="236"/>
    </location>
</feature>
<gene>
    <name evidence="5" type="ORF">MAR_000924</name>
</gene>
<name>A0ABY7FE93_MYAAR</name>
<accession>A0ABY7FE93</accession>
<sequence>MRTMLLLDSKALLVVILLLTMPDHCQSVILDHATATELSLYDDYLHILTLPTAVRLRGTDYSNIYVSDNGLIAFDSSFTTVGSELSNLVGSNKWLAPFGSDVVESPAAELKHQTFNQGTETAVVDAYVSGVFPDASFTASVVYVITWLGVKKVADTTTATNTFQLALATDGSQTFAAFLYDTIEWYPAVVGVGGGDGSVQQVCYTNTLSAKHLPERSNSDNCGAEPGVIVFRIDDTSAWSTECKGVYTKPTTCTDQGTTHRPSVCSLRRRKKRR</sequence>
<evidence type="ECO:0000256" key="1">
    <source>
        <dbReference type="ARBA" id="ARBA00023157"/>
    </source>
</evidence>
<evidence type="ECO:0000313" key="5">
    <source>
        <dbReference type="EMBL" id="WAR19086.1"/>
    </source>
</evidence>
<dbReference type="InterPro" id="IPR051495">
    <property type="entry name" value="Epithelial_Barrier/Signaling"/>
</dbReference>
<evidence type="ECO:0000256" key="3">
    <source>
        <dbReference type="SAM" id="SignalP"/>
    </source>
</evidence>
<feature type="chain" id="PRO_5045661969" evidence="3">
    <location>
        <begin position="28"/>
        <end position="274"/>
    </location>
</feature>
<feature type="signal peptide" evidence="3">
    <location>
        <begin position="1"/>
        <end position="27"/>
    </location>
</feature>
<dbReference type="Proteomes" id="UP001164746">
    <property type="component" value="Chromosome 11"/>
</dbReference>
<organism evidence="5 6">
    <name type="scientific">Mya arenaria</name>
    <name type="common">Soft-shell clam</name>
    <dbReference type="NCBI Taxonomy" id="6604"/>
    <lineage>
        <taxon>Eukaryota</taxon>
        <taxon>Metazoa</taxon>
        <taxon>Spiralia</taxon>
        <taxon>Lophotrochozoa</taxon>
        <taxon>Mollusca</taxon>
        <taxon>Bivalvia</taxon>
        <taxon>Autobranchia</taxon>
        <taxon>Heteroconchia</taxon>
        <taxon>Euheterodonta</taxon>
        <taxon>Imparidentia</taxon>
        <taxon>Neoheterodontei</taxon>
        <taxon>Myida</taxon>
        <taxon>Myoidea</taxon>
        <taxon>Myidae</taxon>
        <taxon>Mya</taxon>
    </lineage>
</organism>
<protein>
    <submittedName>
        <fullName evidence="5">TECTA-like protein</fullName>
    </submittedName>
</protein>
<keyword evidence="3" id="KW-0732">Signal</keyword>
<feature type="region of interest" description="Disordered" evidence="2">
    <location>
        <begin position="254"/>
        <end position="274"/>
    </location>
</feature>
<evidence type="ECO:0000256" key="2">
    <source>
        <dbReference type="SAM" id="MobiDB-lite"/>
    </source>
</evidence>
<keyword evidence="1" id="KW-1015">Disulfide bond</keyword>
<dbReference type="PROSITE" id="PS51220">
    <property type="entry name" value="NIDO"/>
    <property type="match status" value="1"/>
</dbReference>
<dbReference type="SMART" id="SM00539">
    <property type="entry name" value="NIDO"/>
    <property type="match status" value="1"/>
</dbReference>
<proteinExistence type="predicted"/>
<reference evidence="5" key="1">
    <citation type="submission" date="2022-11" db="EMBL/GenBank/DDBJ databases">
        <title>Centuries of genome instability and evolution in soft-shell clam transmissible cancer (bioRxiv).</title>
        <authorList>
            <person name="Hart S.F.M."/>
            <person name="Yonemitsu M.A."/>
            <person name="Giersch R.M."/>
            <person name="Beal B.F."/>
            <person name="Arriagada G."/>
            <person name="Davis B.W."/>
            <person name="Ostrander E.A."/>
            <person name="Goff S.P."/>
            <person name="Metzger M.J."/>
        </authorList>
    </citation>
    <scope>NUCLEOTIDE SEQUENCE</scope>
    <source>
        <strain evidence="5">MELC-2E11</strain>
        <tissue evidence="5">Siphon/mantle</tissue>
    </source>
</reference>
<evidence type="ECO:0000259" key="4">
    <source>
        <dbReference type="PROSITE" id="PS51220"/>
    </source>
</evidence>